<dbReference type="Proteomes" id="UP000461948">
    <property type="component" value="Unassembled WGS sequence"/>
</dbReference>
<sequence>EQLKRRADYDRWWTPKDLKERYGHDLRWFKEKILYQPKFKQAMSQCVIPAEGSGGTWQFEPTKFSAFMREEFEEIGNGF</sequence>
<dbReference type="AlphaFoldDB" id="A0A7X2SZI4"/>
<dbReference type="EMBL" id="WKLC01002789">
    <property type="protein sequence ID" value="MSE19456.1"/>
    <property type="molecule type" value="Genomic_DNA"/>
</dbReference>
<dbReference type="InterPro" id="IPR008489">
    <property type="entry name" value="DUF771"/>
</dbReference>
<reference evidence="1 2" key="1">
    <citation type="submission" date="2019-11" db="EMBL/GenBank/DDBJ databases">
        <title>Draft Genome Sequence of Plant Growth-Promoting Rhizosphere-Associated Bacteria.</title>
        <authorList>
            <person name="Vasilyev I.Y."/>
            <person name="Radchenko V."/>
            <person name="Ilnitskaya E.V."/>
        </authorList>
    </citation>
    <scope>NUCLEOTIDE SEQUENCE [LARGE SCALE GENOMIC DNA]</scope>
    <source>
        <strain evidence="1 2">VRA_MhP_f</strain>
    </source>
</reference>
<dbReference type="Pfam" id="PF05595">
    <property type="entry name" value="DUF771"/>
    <property type="match status" value="1"/>
</dbReference>
<organism evidence="1 2">
    <name type="scientific">Enterobacter agglomerans</name>
    <name type="common">Erwinia herbicola</name>
    <name type="synonym">Pantoea agglomerans</name>
    <dbReference type="NCBI Taxonomy" id="549"/>
    <lineage>
        <taxon>Bacteria</taxon>
        <taxon>Pseudomonadati</taxon>
        <taxon>Pseudomonadota</taxon>
        <taxon>Gammaproteobacteria</taxon>
        <taxon>Enterobacterales</taxon>
        <taxon>Erwiniaceae</taxon>
        <taxon>Pantoea</taxon>
        <taxon>Pantoea agglomerans group</taxon>
    </lineage>
</organism>
<accession>A0A7X2SZI4</accession>
<name>A0A7X2SZI4_ENTAG</name>
<proteinExistence type="predicted"/>
<feature type="non-terminal residue" evidence="1">
    <location>
        <position position="1"/>
    </location>
</feature>
<evidence type="ECO:0000313" key="2">
    <source>
        <dbReference type="Proteomes" id="UP000461948"/>
    </source>
</evidence>
<evidence type="ECO:0000313" key="1">
    <source>
        <dbReference type="EMBL" id="MSE19456.1"/>
    </source>
</evidence>
<comment type="caution">
    <text evidence="1">The sequence shown here is derived from an EMBL/GenBank/DDBJ whole genome shotgun (WGS) entry which is preliminary data.</text>
</comment>
<gene>
    <name evidence="1" type="ORF">GKC49_31445</name>
</gene>
<protein>
    <submittedName>
        <fullName evidence="1">DUF771 domain-containing protein</fullName>
    </submittedName>
</protein>